<keyword evidence="1" id="KW-0812">Transmembrane</keyword>
<dbReference type="Proteomes" id="UP000475532">
    <property type="component" value="Unassembled WGS sequence"/>
</dbReference>
<gene>
    <name evidence="2" type="ORF">G3I70_24560</name>
</gene>
<evidence type="ECO:0000313" key="2">
    <source>
        <dbReference type="EMBL" id="NEA25636.1"/>
    </source>
</evidence>
<keyword evidence="1" id="KW-1133">Transmembrane helix</keyword>
<feature type="transmembrane region" description="Helical" evidence="1">
    <location>
        <begin position="6"/>
        <end position="28"/>
    </location>
</feature>
<evidence type="ECO:0000256" key="1">
    <source>
        <dbReference type="SAM" id="Phobius"/>
    </source>
</evidence>
<protein>
    <submittedName>
        <fullName evidence="2">Uncharacterized protein</fullName>
    </submittedName>
</protein>
<dbReference type="EMBL" id="JAAGLI010000646">
    <property type="protein sequence ID" value="NEA25636.1"/>
    <property type="molecule type" value="Genomic_DNA"/>
</dbReference>
<keyword evidence="1" id="KW-0472">Membrane</keyword>
<name>A0A6L9QKL2_9ACTN</name>
<sequence>MNAPIVLWVLVPMALFLVMALYVVSIGYRTRSVDLRGEVPAPEEPGRGPSPLTRLSLLTVRGLNEPRT</sequence>
<proteinExistence type="predicted"/>
<dbReference type="RefSeq" id="WP_163059736.1">
    <property type="nucleotide sequence ID" value="NZ_JAAGLI010000646.1"/>
</dbReference>
<reference evidence="2 3" key="1">
    <citation type="submission" date="2020-01" db="EMBL/GenBank/DDBJ databases">
        <title>Insect and environment-associated Actinomycetes.</title>
        <authorList>
            <person name="Currrie C."/>
            <person name="Chevrette M."/>
            <person name="Carlson C."/>
            <person name="Stubbendieck R."/>
            <person name="Wendt-Pienkowski E."/>
        </authorList>
    </citation>
    <scope>NUCLEOTIDE SEQUENCE [LARGE SCALE GENOMIC DNA]</scope>
    <source>
        <strain evidence="2 3">SID10258</strain>
    </source>
</reference>
<dbReference type="AlphaFoldDB" id="A0A6L9QKL2"/>
<organism evidence="2 3">
    <name type="scientific">Actinomadura bangladeshensis</name>
    <dbReference type="NCBI Taxonomy" id="453573"/>
    <lineage>
        <taxon>Bacteria</taxon>
        <taxon>Bacillati</taxon>
        <taxon>Actinomycetota</taxon>
        <taxon>Actinomycetes</taxon>
        <taxon>Streptosporangiales</taxon>
        <taxon>Thermomonosporaceae</taxon>
        <taxon>Actinomadura</taxon>
    </lineage>
</organism>
<comment type="caution">
    <text evidence="2">The sequence shown here is derived from an EMBL/GenBank/DDBJ whole genome shotgun (WGS) entry which is preliminary data.</text>
</comment>
<evidence type="ECO:0000313" key="3">
    <source>
        <dbReference type="Proteomes" id="UP000475532"/>
    </source>
</evidence>
<accession>A0A6L9QKL2</accession>